<sequence length="117" mass="13569">MITQNDIKKLKTIFPTKEDLKNELRAYATKDDLKAYPTKDDLKNELRAYPTKEDLKNELKGFATKADLQKSTDQLVDLINGGFNRFDKMMSKLVDHDAIIEDHEGRIDRLELKTVNQ</sequence>
<accession>A0A0G0D0P7</accession>
<organism evidence="1 2">
    <name type="scientific">Candidatus Roizmanbacteria bacterium GW2011_GWA2_35_8</name>
    <dbReference type="NCBI Taxonomy" id="1618479"/>
    <lineage>
        <taxon>Bacteria</taxon>
        <taxon>Candidatus Roizmaniibacteriota</taxon>
    </lineage>
</organism>
<proteinExistence type="predicted"/>
<dbReference type="Proteomes" id="UP000034536">
    <property type="component" value="Unassembled WGS sequence"/>
</dbReference>
<reference evidence="1 2" key="1">
    <citation type="journal article" date="2015" name="Nature">
        <title>rRNA introns, odd ribosomes, and small enigmatic genomes across a large radiation of phyla.</title>
        <authorList>
            <person name="Brown C.T."/>
            <person name="Hug L.A."/>
            <person name="Thomas B.C."/>
            <person name="Sharon I."/>
            <person name="Castelle C.J."/>
            <person name="Singh A."/>
            <person name="Wilkins M.J."/>
            <person name="Williams K.H."/>
            <person name="Banfield J.F."/>
        </authorList>
    </citation>
    <scope>NUCLEOTIDE SEQUENCE [LARGE SCALE GENOMIC DNA]</scope>
</reference>
<dbReference type="EMBL" id="LBQX01000011">
    <property type="protein sequence ID" value="KKP86898.1"/>
    <property type="molecule type" value="Genomic_DNA"/>
</dbReference>
<dbReference type="AlphaFoldDB" id="A0A0G0D0P7"/>
<name>A0A0G0D0P7_9BACT</name>
<evidence type="ECO:0000313" key="1">
    <source>
        <dbReference type="EMBL" id="KKP86898.1"/>
    </source>
</evidence>
<comment type="caution">
    <text evidence="1">The sequence shown here is derived from an EMBL/GenBank/DDBJ whole genome shotgun (WGS) entry which is preliminary data.</text>
</comment>
<protein>
    <submittedName>
        <fullName evidence="1">Uncharacterized protein</fullName>
    </submittedName>
</protein>
<gene>
    <name evidence="1" type="ORF">UR89_C0011G0001</name>
</gene>
<evidence type="ECO:0000313" key="2">
    <source>
        <dbReference type="Proteomes" id="UP000034536"/>
    </source>
</evidence>